<dbReference type="EMBL" id="JAAEJV010000036">
    <property type="protein sequence ID" value="MBF5059714.1"/>
    <property type="molecule type" value="Genomic_DNA"/>
</dbReference>
<protein>
    <submittedName>
        <fullName evidence="1">Uncharacterized protein</fullName>
    </submittedName>
</protein>
<reference evidence="1 2" key="1">
    <citation type="submission" date="2020-01" db="EMBL/GenBank/DDBJ databases">
        <title>Draft genome sequence of Cand. Neptunochlamydia vexilliferae K9.</title>
        <authorList>
            <person name="Schulz F."/>
            <person name="Koestlbacher S."/>
            <person name="Wascher F."/>
            <person name="Pizzetti I."/>
            <person name="Horn M."/>
        </authorList>
    </citation>
    <scope>NUCLEOTIDE SEQUENCE [LARGE SCALE GENOMIC DNA]</scope>
    <source>
        <strain evidence="1 2">K9</strain>
    </source>
</reference>
<evidence type="ECO:0000313" key="1">
    <source>
        <dbReference type="EMBL" id="MBF5059714.1"/>
    </source>
</evidence>
<name>A0ABS0B009_9BACT</name>
<evidence type="ECO:0000313" key="2">
    <source>
        <dbReference type="Proteomes" id="UP001194714"/>
    </source>
</evidence>
<gene>
    <name evidence="1" type="ORF">NEPTK9_001230</name>
</gene>
<organism evidence="1 2">
    <name type="scientific">Candidatus Neptunichlamydia vexilliferae</name>
    <dbReference type="NCBI Taxonomy" id="1651774"/>
    <lineage>
        <taxon>Bacteria</taxon>
        <taxon>Pseudomonadati</taxon>
        <taxon>Chlamydiota</taxon>
        <taxon>Chlamydiia</taxon>
        <taxon>Parachlamydiales</taxon>
        <taxon>Simkaniaceae</taxon>
        <taxon>Candidatus Neptunichlamydia</taxon>
    </lineage>
</organism>
<proteinExistence type="predicted"/>
<sequence>MFSTSSLNKNKYIETKISSLNLFSEVMLESVKSPNEKKQISERFDKEISEIKKAAQKQDQFANIASKIIEKNKDKD</sequence>
<comment type="caution">
    <text evidence="1">The sequence shown here is derived from an EMBL/GenBank/DDBJ whole genome shotgun (WGS) entry which is preliminary data.</text>
</comment>
<accession>A0ABS0B009</accession>
<keyword evidence="2" id="KW-1185">Reference proteome</keyword>
<dbReference type="Proteomes" id="UP001194714">
    <property type="component" value="Unassembled WGS sequence"/>
</dbReference>